<dbReference type="EMBL" id="RJVU01035944">
    <property type="protein sequence ID" value="ROL47267.1"/>
    <property type="molecule type" value="Genomic_DNA"/>
</dbReference>
<name>A0A3N0YM70_ANAGA</name>
<evidence type="ECO:0000313" key="1">
    <source>
        <dbReference type="EMBL" id="ROL47267.1"/>
    </source>
</evidence>
<comment type="caution">
    <text evidence="1">The sequence shown here is derived from an EMBL/GenBank/DDBJ whole genome shotgun (WGS) entry which is preliminary data.</text>
</comment>
<keyword evidence="2" id="KW-1185">Reference proteome</keyword>
<dbReference type="InterPro" id="IPR012337">
    <property type="entry name" value="RNaseH-like_sf"/>
</dbReference>
<accession>A0A3N0YM70</accession>
<dbReference type="OrthoDB" id="10047691at2759"/>
<proteinExistence type="predicted"/>
<dbReference type="AlphaFoldDB" id="A0A3N0YM70"/>
<evidence type="ECO:0000313" key="2">
    <source>
        <dbReference type="Proteomes" id="UP000281406"/>
    </source>
</evidence>
<organism evidence="1 2">
    <name type="scientific">Anabarilius grahami</name>
    <name type="common">Kanglang fish</name>
    <name type="synonym">Barilius grahami</name>
    <dbReference type="NCBI Taxonomy" id="495550"/>
    <lineage>
        <taxon>Eukaryota</taxon>
        <taxon>Metazoa</taxon>
        <taxon>Chordata</taxon>
        <taxon>Craniata</taxon>
        <taxon>Vertebrata</taxon>
        <taxon>Euteleostomi</taxon>
        <taxon>Actinopterygii</taxon>
        <taxon>Neopterygii</taxon>
        <taxon>Teleostei</taxon>
        <taxon>Ostariophysi</taxon>
        <taxon>Cypriniformes</taxon>
        <taxon>Xenocyprididae</taxon>
        <taxon>Xenocypridinae</taxon>
        <taxon>Xenocypridinae incertae sedis</taxon>
        <taxon>Anabarilius</taxon>
    </lineage>
</organism>
<gene>
    <name evidence="1" type="ORF">DPX16_6447</name>
</gene>
<dbReference type="SUPFAM" id="SSF53098">
    <property type="entry name" value="Ribonuclease H-like"/>
    <property type="match status" value="1"/>
</dbReference>
<reference evidence="1 2" key="1">
    <citation type="submission" date="2018-10" db="EMBL/GenBank/DDBJ databases">
        <title>Genome assembly for a Yunnan-Guizhou Plateau 3E fish, Anabarilius grahami (Regan), and its evolutionary and genetic applications.</title>
        <authorList>
            <person name="Jiang W."/>
        </authorList>
    </citation>
    <scope>NUCLEOTIDE SEQUENCE [LARGE SCALE GENOMIC DNA]</scope>
    <source>
        <strain evidence="1">AG-KIZ</strain>
        <tissue evidence="1">Muscle</tissue>
    </source>
</reference>
<dbReference type="Proteomes" id="UP000281406">
    <property type="component" value="Unassembled WGS sequence"/>
</dbReference>
<protein>
    <submittedName>
        <fullName evidence="1">Uncharacterized protein</fullName>
    </submittedName>
</protein>
<sequence>MGDTRFSTVYLTLTSIQAIYHELHEKLEALGESARIEKIALDTLGFLIDFLKPFYESQRELEGDKYPTLNRVCLWCEKLKHHCQPNAQDSPQQAVMRKRHEDWLARKVIIQDLRKIATFLWPIFNQLRMLSHSDRNAVHAHVRTLLQAMAAAHTRAGLRACYRICQDWLAWFLLSPPAAVATASMPSAQQKEIWAFLQQATSASQRANFRK</sequence>